<keyword evidence="1" id="KW-0611">Plant defense</keyword>
<proteinExistence type="predicted"/>
<evidence type="ECO:0000313" key="2">
    <source>
        <dbReference type="EMBL" id="KAF2287596.1"/>
    </source>
</evidence>
<keyword evidence="3" id="KW-1185">Reference proteome</keyword>
<dbReference type="Proteomes" id="UP000467840">
    <property type="component" value="Chromosome 8"/>
</dbReference>
<protein>
    <recommendedName>
        <fullName evidence="4">NB-ARC domain-containing protein</fullName>
    </recommendedName>
</protein>
<dbReference type="PANTHER" id="PTHR33463:SF203">
    <property type="entry name" value="AAA+ ATPASE DOMAIN-CONTAINING PROTEIN"/>
    <property type="match status" value="1"/>
</dbReference>
<reference evidence="2 3" key="1">
    <citation type="journal article" date="2020" name="Mol. Plant">
        <title>The Chromosome-Based Rubber Tree Genome Provides New Insights into Spurge Genome Evolution and Rubber Biosynthesis.</title>
        <authorList>
            <person name="Liu J."/>
            <person name="Shi C."/>
            <person name="Shi C.C."/>
            <person name="Li W."/>
            <person name="Zhang Q.J."/>
            <person name="Zhang Y."/>
            <person name="Li K."/>
            <person name="Lu H.F."/>
            <person name="Shi C."/>
            <person name="Zhu S.T."/>
            <person name="Xiao Z.Y."/>
            <person name="Nan H."/>
            <person name="Yue Y."/>
            <person name="Zhu X.G."/>
            <person name="Wu Y."/>
            <person name="Hong X.N."/>
            <person name="Fan G.Y."/>
            <person name="Tong Y."/>
            <person name="Zhang D."/>
            <person name="Mao C.L."/>
            <person name="Liu Y.L."/>
            <person name="Hao S.J."/>
            <person name="Liu W.Q."/>
            <person name="Lv M.Q."/>
            <person name="Zhang H.B."/>
            <person name="Liu Y."/>
            <person name="Hu-Tang G.R."/>
            <person name="Wang J.P."/>
            <person name="Wang J.H."/>
            <person name="Sun Y.H."/>
            <person name="Ni S.B."/>
            <person name="Chen W.B."/>
            <person name="Zhang X.C."/>
            <person name="Jiao Y.N."/>
            <person name="Eichler E.E."/>
            <person name="Li G.H."/>
            <person name="Liu X."/>
            <person name="Gao L.Z."/>
        </authorList>
    </citation>
    <scope>NUCLEOTIDE SEQUENCE [LARGE SCALE GENOMIC DNA]</scope>
    <source>
        <strain evidence="3">cv. GT1</strain>
        <tissue evidence="2">Leaf</tissue>
    </source>
</reference>
<dbReference type="InterPro" id="IPR050905">
    <property type="entry name" value="Plant_NBS-LRR"/>
</dbReference>
<comment type="caution">
    <text evidence="2">The sequence shown here is derived from an EMBL/GenBank/DDBJ whole genome shotgun (WGS) entry which is preliminary data.</text>
</comment>
<organism evidence="2 3">
    <name type="scientific">Hevea brasiliensis</name>
    <name type="common">Para rubber tree</name>
    <name type="synonym">Siphonia brasiliensis</name>
    <dbReference type="NCBI Taxonomy" id="3981"/>
    <lineage>
        <taxon>Eukaryota</taxon>
        <taxon>Viridiplantae</taxon>
        <taxon>Streptophyta</taxon>
        <taxon>Embryophyta</taxon>
        <taxon>Tracheophyta</taxon>
        <taxon>Spermatophyta</taxon>
        <taxon>Magnoliopsida</taxon>
        <taxon>eudicotyledons</taxon>
        <taxon>Gunneridae</taxon>
        <taxon>Pentapetalae</taxon>
        <taxon>rosids</taxon>
        <taxon>fabids</taxon>
        <taxon>Malpighiales</taxon>
        <taxon>Euphorbiaceae</taxon>
        <taxon>Crotonoideae</taxon>
        <taxon>Micrandreae</taxon>
        <taxon>Hevea</taxon>
    </lineage>
</organism>
<evidence type="ECO:0008006" key="4">
    <source>
        <dbReference type="Google" id="ProtNLM"/>
    </source>
</evidence>
<gene>
    <name evidence="2" type="ORF">GH714_001450</name>
</gene>
<accession>A0A6A6KHE9</accession>
<sequence>MVMGRLCEMHDLVRDTAVLIASRTQQVLTSSDGVELKEWPKEDRLKSCTRIYLPYCNIQELPERLDSPELEFLMLGTTDESLKIPDLFFEGTRKLKALHLKYIHFKSLPRSLGSLTNLRALCFFSCTLDDMSIIGELKQLRILSFQGLSQLEELHMGSFNKWDEEVLSGERNASIAELECLSQLTALEINAKMFPKTCPAKI</sequence>
<dbReference type="PANTHER" id="PTHR33463">
    <property type="entry name" value="NB-ARC DOMAIN-CONTAINING PROTEIN-RELATED"/>
    <property type="match status" value="1"/>
</dbReference>
<dbReference type="SUPFAM" id="SSF52058">
    <property type="entry name" value="L domain-like"/>
    <property type="match status" value="1"/>
</dbReference>
<evidence type="ECO:0000313" key="3">
    <source>
        <dbReference type="Proteomes" id="UP000467840"/>
    </source>
</evidence>
<evidence type="ECO:0000256" key="1">
    <source>
        <dbReference type="ARBA" id="ARBA00022821"/>
    </source>
</evidence>
<name>A0A6A6KHE9_HEVBR</name>
<dbReference type="Gene3D" id="3.80.10.10">
    <property type="entry name" value="Ribonuclease Inhibitor"/>
    <property type="match status" value="1"/>
</dbReference>
<dbReference type="InterPro" id="IPR032675">
    <property type="entry name" value="LRR_dom_sf"/>
</dbReference>
<dbReference type="AlphaFoldDB" id="A0A6A6KHE9"/>
<dbReference type="EMBL" id="JAAGAX010000016">
    <property type="protein sequence ID" value="KAF2287596.1"/>
    <property type="molecule type" value="Genomic_DNA"/>
</dbReference>